<name>A0A645EC57_9ZZZZ</name>
<proteinExistence type="predicted"/>
<dbReference type="InterPro" id="IPR038726">
    <property type="entry name" value="PDDEXK_AddAB-type"/>
</dbReference>
<gene>
    <name evidence="3" type="primary">addA_31</name>
    <name evidence="3" type="ORF">SDC9_146467</name>
</gene>
<dbReference type="EC" id="3.6.4.12" evidence="3"/>
<keyword evidence="3" id="KW-0067">ATP-binding</keyword>
<feature type="region of interest" description="Disordered" evidence="1">
    <location>
        <begin position="1"/>
        <end position="34"/>
    </location>
</feature>
<protein>
    <submittedName>
        <fullName evidence="3">ATP-dependent helicase/nuclease subunit A</fullName>
        <ecNumber evidence="3">3.6.4.12</ecNumber>
    </submittedName>
</protein>
<organism evidence="3">
    <name type="scientific">bioreactor metagenome</name>
    <dbReference type="NCBI Taxonomy" id="1076179"/>
    <lineage>
        <taxon>unclassified sequences</taxon>
        <taxon>metagenomes</taxon>
        <taxon>ecological metagenomes</taxon>
    </lineage>
</organism>
<dbReference type="GO" id="GO:0016787">
    <property type="term" value="F:hydrolase activity"/>
    <property type="evidence" value="ECO:0007669"/>
    <property type="project" value="UniProtKB-KW"/>
</dbReference>
<keyword evidence="3" id="KW-0378">Hydrolase</keyword>
<dbReference type="AlphaFoldDB" id="A0A645EC57"/>
<evidence type="ECO:0000256" key="1">
    <source>
        <dbReference type="SAM" id="MobiDB-lite"/>
    </source>
</evidence>
<dbReference type="InterPro" id="IPR011604">
    <property type="entry name" value="PDDEXK-like_dom_sf"/>
</dbReference>
<dbReference type="GO" id="GO:0003678">
    <property type="term" value="F:DNA helicase activity"/>
    <property type="evidence" value="ECO:0007669"/>
    <property type="project" value="UniProtKB-EC"/>
</dbReference>
<feature type="compositionally biased region" description="Acidic residues" evidence="1">
    <location>
        <begin position="21"/>
        <end position="31"/>
    </location>
</feature>
<keyword evidence="3" id="KW-0547">Nucleotide-binding</keyword>
<accession>A0A645EC57</accession>
<feature type="domain" description="PD-(D/E)XK endonuclease-like" evidence="2">
    <location>
        <begin position="42"/>
        <end position="247"/>
    </location>
</feature>
<dbReference type="EMBL" id="VSSQ01045376">
    <property type="protein sequence ID" value="MPM99276.1"/>
    <property type="molecule type" value="Genomic_DNA"/>
</dbReference>
<dbReference type="Pfam" id="PF12705">
    <property type="entry name" value="PDDEXK_1"/>
    <property type="match status" value="1"/>
</dbReference>
<evidence type="ECO:0000259" key="2">
    <source>
        <dbReference type="Pfam" id="PF12705"/>
    </source>
</evidence>
<sequence>MWLKEDAFFPTDVEFPHSDRTEEEGNNEPEDEKIKGYPNTLLFGSMVHKMCEWMSEEQSAEDVLAHVLAEPMFSELRDYGEEAVRLVRALWQNTEFIAKLKSSKNTKREWSFLAPLSDSVFLEGVVDLLLEDENGAYHLYDYKTNQVKDIDGDFSESIAIIKENYRLQLQWYALAIEKLLNKPVVSAQLVLVRINQIIEIPLSPEELNSAHKEALSLALSMETGQNIADYGKNTGKHCEYCPYRDICLNESERGIPVENHIPT</sequence>
<keyword evidence="3" id="KW-0347">Helicase</keyword>
<dbReference type="Gene3D" id="3.90.320.10">
    <property type="match status" value="1"/>
</dbReference>
<evidence type="ECO:0000313" key="3">
    <source>
        <dbReference type="EMBL" id="MPM99276.1"/>
    </source>
</evidence>
<dbReference type="SUPFAM" id="SSF52980">
    <property type="entry name" value="Restriction endonuclease-like"/>
    <property type="match status" value="1"/>
</dbReference>
<dbReference type="InterPro" id="IPR011335">
    <property type="entry name" value="Restrct_endonuc-II-like"/>
</dbReference>
<comment type="caution">
    <text evidence="3">The sequence shown here is derived from an EMBL/GenBank/DDBJ whole genome shotgun (WGS) entry which is preliminary data.</text>
</comment>
<reference evidence="3" key="1">
    <citation type="submission" date="2019-08" db="EMBL/GenBank/DDBJ databases">
        <authorList>
            <person name="Kucharzyk K."/>
            <person name="Murdoch R.W."/>
            <person name="Higgins S."/>
            <person name="Loffler F."/>
        </authorList>
    </citation>
    <scope>NUCLEOTIDE SEQUENCE</scope>
</reference>